<proteinExistence type="predicted"/>
<evidence type="ECO:0000313" key="2">
    <source>
        <dbReference type="Proteomes" id="UP000014854"/>
    </source>
</evidence>
<comment type="caution">
    <text evidence="1">The sequence shown here is derived from an EMBL/GenBank/DDBJ whole genome shotgun (WGS) entry which is preliminary data.</text>
</comment>
<evidence type="ECO:0000313" key="1">
    <source>
        <dbReference type="EMBL" id="EPP24663.1"/>
    </source>
</evidence>
<protein>
    <submittedName>
        <fullName evidence="1">Uncharacterized protein</fullName>
    </submittedName>
</protein>
<accession>S7I941</accession>
<dbReference type="PATRIC" id="fig|1336752.4.peg.828"/>
<name>S7I941_VIBFL</name>
<sequence>MKARPGLNHGRDEVIWRMKKPPGWVVSRQAERNTSKVIGCLG</sequence>
<reference evidence="1 2" key="1">
    <citation type="journal article" date="2013" name="Gut Pathog.">
        <title>Evidence of a new metabolic capacity in an emerging diarrheal pathogen: lessons from the draft genomes of Vibrio fluvialis strains PG41 and I21563.</title>
        <authorList>
            <person name="Khatri I."/>
            <person name="Mahajan S."/>
            <person name="Dureja C."/>
            <person name="Subramanian S."/>
            <person name="Raychaudhuri S."/>
        </authorList>
    </citation>
    <scope>NUCLEOTIDE SEQUENCE [LARGE SCALE GENOMIC DNA]</scope>
    <source>
        <strain evidence="1 2">PG41</strain>
    </source>
</reference>
<organism evidence="1 2">
    <name type="scientific">Vibrio fluvialis PG41</name>
    <dbReference type="NCBI Taxonomy" id="1336752"/>
    <lineage>
        <taxon>Bacteria</taxon>
        <taxon>Pseudomonadati</taxon>
        <taxon>Pseudomonadota</taxon>
        <taxon>Gammaproteobacteria</taxon>
        <taxon>Vibrionales</taxon>
        <taxon>Vibrionaceae</taxon>
        <taxon>Vibrio</taxon>
    </lineage>
</organism>
<dbReference type="AlphaFoldDB" id="S7I941"/>
<gene>
    <name evidence="1" type="ORF">L910_2109</name>
</gene>
<dbReference type="Proteomes" id="UP000014854">
    <property type="component" value="Unassembled WGS sequence"/>
</dbReference>
<dbReference type="EMBL" id="ASXS01000002">
    <property type="protein sequence ID" value="EPP24663.1"/>
    <property type="molecule type" value="Genomic_DNA"/>
</dbReference>